<sequence length="585" mass="64861">MANENFTILDGQLISYSGHERSVIVPEGVKVIKEGAFLGCVHIEEVTLPEGVITIKPKAFWGCVGLKHIKLPSTLCTIEFCAFRECESLEEIDVPEGVFFLGDSVFQGCEMLQRAYLPDSLTGLGASTFCDCLHLTDVHLPKKIDTISTGFFRNCVNLRRIEIPENIKALEENAFFGCTALEDINLPKDLLSIGNSCFEGCRKLIKISVPDTIESIGINAFNKTGLMIFCFSDFLVLGGILVRYMGKDDTAVVPDGVRFIGDHAFACCEELKNVVIPASVTDIHDYAFEHCSILESVTLPAGLKSLGTGVFMDCTALKKLRLPPALNRIGSKLLNNTALEKSNNSDTMILEGKYLITYTGSADKFLVPDGIQVIADEAFVQCGGVKEITFPYGLRTIGSGAFRWRNELKKISIPSTVTYIGDNAFVNCNEPEITIMNPKGTLCENGFPDGSLLTFVVGSHVLKIRLVWEVKAGDCPERRLWNFVCSRTKEAFEDLQWSDYALPCALCFYETDSWYKDYVTENIVDAVCFAAEEGDYALERVLSFGLLSKDQLQDCINYAIEHKLTQQQMILLRYRQENFGGEGSV</sequence>
<gene>
    <name evidence="1" type="ordered locus">Rumal_3768</name>
</gene>
<accession>E6UKK7</accession>
<dbReference type="Proteomes" id="UP000006919">
    <property type="component" value="Plasmid pRUMAL02"/>
</dbReference>
<reference evidence="2" key="1">
    <citation type="journal article" date="2011" name="J. Bacteriol.">
        <title>Complete genome of the cellulolytic ruminal bacterium Ruminococcus albus 7.</title>
        <authorList>
            <person name="Suen G."/>
            <person name="Stevenson D.M."/>
            <person name="Bruce D.C."/>
            <person name="Chertkov O."/>
            <person name="Copeland A."/>
            <person name="Cheng J.F."/>
            <person name="Detter C."/>
            <person name="Detter J.C."/>
            <person name="Goodwin L.A."/>
            <person name="Han C.S."/>
            <person name="Hauser L.J."/>
            <person name="Ivanova N.N."/>
            <person name="Kyrpides N.C."/>
            <person name="Land M.L."/>
            <person name="Lapidus A."/>
            <person name="Lucas S."/>
            <person name="Ovchinnikova G."/>
            <person name="Pitluck S."/>
            <person name="Tapia R."/>
            <person name="Woyke T."/>
            <person name="Boyum J."/>
            <person name="Mead D."/>
            <person name="Weimer P.J."/>
        </authorList>
    </citation>
    <scope>NUCLEOTIDE SEQUENCE [LARGE SCALE GENOMIC DNA]</scope>
    <source>
        <strain evidence="2">ATCC 27210 / DSM 20455 / JCM 14654 / NCDO 2250 / 7</strain>
        <plasmid evidence="2">pRUMAL02</plasmid>
    </source>
</reference>
<dbReference type="HOGENOM" id="CLU_418420_0_0_9"/>
<dbReference type="InterPro" id="IPR032675">
    <property type="entry name" value="LRR_dom_sf"/>
</dbReference>
<protein>
    <recommendedName>
        <fullName evidence="3">Leucine rich repeat-containing protein</fullName>
    </recommendedName>
</protein>
<evidence type="ECO:0000313" key="1">
    <source>
        <dbReference type="EMBL" id="ADU24203.1"/>
    </source>
</evidence>
<dbReference type="EMBL" id="CP002405">
    <property type="protein sequence ID" value="ADU24203.1"/>
    <property type="molecule type" value="Genomic_DNA"/>
</dbReference>
<keyword evidence="1" id="KW-0614">Plasmid</keyword>
<dbReference type="RefSeq" id="WP_013483748.1">
    <property type="nucleotide sequence ID" value="NC_014825.1"/>
</dbReference>
<dbReference type="SUPFAM" id="SSF52058">
    <property type="entry name" value="L domain-like"/>
    <property type="match status" value="1"/>
</dbReference>
<proteinExistence type="predicted"/>
<evidence type="ECO:0000313" key="2">
    <source>
        <dbReference type="Proteomes" id="UP000006919"/>
    </source>
</evidence>
<dbReference type="OrthoDB" id="1814587at2"/>
<dbReference type="Pfam" id="PF13306">
    <property type="entry name" value="LRR_5"/>
    <property type="match status" value="3"/>
</dbReference>
<dbReference type="InterPro" id="IPR026906">
    <property type="entry name" value="LRR_5"/>
</dbReference>
<dbReference type="AlphaFoldDB" id="E6UKK7"/>
<organism evidence="1 2">
    <name type="scientific">Ruminococcus albus (strain ATCC 27210 / DSM 20455 / JCM 14654 / NCDO 2250 / 7)</name>
    <dbReference type="NCBI Taxonomy" id="697329"/>
    <lineage>
        <taxon>Bacteria</taxon>
        <taxon>Bacillati</taxon>
        <taxon>Bacillota</taxon>
        <taxon>Clostridia</taxon>
        <taxon>Eubacteriales</taxon>
        <taxon>Oscillospiraceae</taxon>
        <taxon>Ruminococcus</taxon>
    </lineage>
</organism>
<dbReference type="Gene3D" id="3.80.10.10">
    <property type="entry name" value="Ribonuclease Inhibitor"/>
    <property type="match status" value="3"/>
</dbReference>
<dbReference type="InterPro" id="IPR053139">
    <property type="entry name" value="Surface_bspA-like"/>
</dbReference>
<geneLocation type="plasmid" evidence="1 2">
    <name>pRUMAL02</name>
</geneLocation>
<evidence type="ECO:0008006" key="3">
    <source>
        <dbReference type="Google" id="ProtNLM"/>
    </source>
</evidence>
<dbReference type="PANTHER" id="PTHR45661">
    <property type="entry name" value="SURFACE ANTIGEN"/>
    <property type="match status" value="1"/>
</dbReference>
<dbReference type="KEGG" id="ral:Rumal_3768"/>
<name>E6UKK7_RUMA7</name>
<dbReference type="PANTHER" id="PTHR45661:SF3">
    <property type="entry name" value="IG-LIKE DOMAIN-CONTAINING PROTEIN"/>
    <property type="match status" value="1"/>
</dbReference>